<name>A0ABT7L9V2_9BACI</name>
<organism evidence="7 8">
    <name type="scientific">Aquibacillus rhizosphaerae</name>
    <dbReference type="NCBI Taxonomy" id="3051431"/>
    <lineage>
        <taxon>Bacteria</taxon>
        <taxon>Bacillati</taxon>
        <taxon>Bacillota</taxon>
        <taxon>Bacilli</taxon>
        <taxon>Bacillales</taxon>
        <taxon>Bacillaceae</taxon>
        <taxon>Aquibacillus</taxon>
    </lineage>
</organism>
<dbReference type="EMBL" id="JASTZU010000061">
    <property type="protein sequence ID" value="MDL4842651.1"/>
    <property type="molecule type" value="Genomic_DNA"/>
</dbReference>
<dbReference type="Pfam" id="PF03788">
    <property type="entry name" value="LrgA"/>
    <property type="match status" value="1"/>
</dbReference>
<evidence type="ECO:0000256" key="4">
    <source>
        <dbReference type="ARBA" id="ARBA00022989"/>
    </source>
</evidence>
<evidence type="ECO:0000256" key="2">
    <source>
        <dbReference type="ARBA" id="ARBA00022475"/>
    </source>
</evidence>
<evidence type="ECO:0000256" key="3">
    <source>
        <dbReference type="ARBA" id="ARBA00022692"/>
    </source>
</evidence>
<comment type="caution">
    <text evidence="7">The sequence shown here is derived from an EMBL/GenBank/DDBJ whole genome shotgun (WGS) entry which is preliminary data.</text>
</comment>
<dbReference type="Proteomes" id="UP001235343">
    <property type="component" value="Unassembled WGS sequence"/>
</dbReference>
<keyword evidence="5 6" id="KW-0472">Membrane</keyword>
<protein>
    <submittedName>
        <fullName evidence="7">CidA/LrgA family protein</fullName>
    </submittedName>
</protein>
<dbReference type="PANTHER" id="PTHR33931">
    <property type="entry name" value="HOLIN-LIKE PROTEIN CIDA-RELATED"/>
    <property type="match status" value="1"/>
</dbReference>
<keyword evidence="4 6" id="KW-1133">Transmembrane helix</keyword>
<accession>A0ABT7L9V2</accession>
<dbReference type="InterPro" id="IPR005538">
    <property type="entry name" value="LrgA/CidA"/>
</dbReference>
<proteinExistence type="predicted"/>
<feature type="transmembrane region" description="Helical" evidence="6">
    <location>
        <begin position="90"/>
        <end position="114"/>
    </location>
</feature>
<dbReference type="RefSeq" id="WP_285933944.1">
    <property type="nucleotide sequence ID" value="NZ_JASTZU010000061.1"/>
</dbReference>
<reference evidence="7 8" key="1">
    <citation type="submission" date="2023-06" db="EMBL/GenBank/DDBJ databases">
        <title>Aquibacillus rhizosphaerae LR5S19.</title>
        <authorList>
            <person name="Sun J.-Q."/>
        </authorList>
    </citation>
    <scope>NUCLEOTIDE SEQUENCE [LARGE SCALE GENOMIC DNA]</scope>
    <source>
        <strain evidence="7 8">LR5S19</strain>
    </source>
</reference>
<feature type="transmembrane region" description="Helical" evidence="6">
    <location>
        <begin position="32"/>
        <end position="51"/>
    </location>
</feature>
<evidence type="ECO:0000256" key="1">
    <source>
        <dbReference type="ARBA" id="ARBA00004651"/>
    </source>
</evidence>
<keyword evidence="2" id="KW-1003">Cell membrane</keyword>
<evidence type="ECO:0000313" key="7">
    <source>
        <dbReference type="EMBL" id="MDL4842651.1"/>
    </source>
</evidence>
<evidence type="ECO:0000256" key="5">
    <source>
        <dbReference type="ARBA" id="ARBA00023136"/>
    </source>
</evidence>
<comment type="subcellular location">
    <subcellularLocation>
        <location evidence="1">Cell membrane</location>
        <topology evidence="1">Multi-pass membrane protein</topology>
    </subcellularLocation>
</comment>
<evidence type="ECO:0000313" key="8">
    <source>
        <dbReference type="Proteomes" id="UP001235343"/>
    </source>
</evidence>
<keyword evidence="3 6" id="KW-0812">Transmembrane</keyword>
<dbReference type="PANTHER" id="PTHR33931:SF2">
    <property type="entry name" value="HOLIN-LIKE PROTEIN CIDA"/>
    <property type="match status" value="1"/>
</dbReference>
<sequence>MKDAFLFLLQLAILCAIYTISNYIVIWTDVPIPASVLGMIVLYGCLVKGIVSLNYIERAAVFLINHLGFFFIPFAVGLMNYGGLIRASGWQLLMMIVGSTLIGLVVTSGITQYLSAKEQSKHERSDSV</sequence>
<evidence type="ECO:0000256" key="6">
    <source>
        <dbReference type="SAM" id="Phobius"/>
    </source>
</evidence>
<keyword evidence="8" id="KW-1185">Reference proteome</keyword>
<gene>
    <name evidence="7" type="ORF">QQS35_19640</name>
</gene>
<feature type="transmembrane region" description="Helical" evidence="6">
    <location>
        <begin position="63"/>
        <end position="84"/>
    </location>
</feature>